<name>A0A0S2HYP2_9BACT</name>
<gene>
    <name evidence="2" type="ORF">L21SP5_01474</name>
</gene>
<feature type="transmembrane region" description="Helical" evidence="1">
    <location>
        <begin position="31"/>
        <end position="52"/>
    </location>
</feature>
<dbReference type="KEGG" id="blq:L21SP5_01474"/>
<feature type="transmembrane region" description="Helical" evidence="1">
    <location>
        <begin position="87"/>
        <end position="110"/>
    </location>
</feature>
<proteinExistence type="predicted"/>
<protein>
    <recommendedName>
        <fullName evidence="4">Small multi-drug export protein</fullName>
    </recommendedName>
</protein>
<evidence type="ECO:0000313" key="3">
    <source>
        <dbReference type="Proteomes" id="UP000064893"/>
    </source>
</evidence>
<sequence length="149" mass="17242">MEYLLIFLLSSVKFAMTFPIAVFAKGLTAPVVYLITTLGGISGATFFVYAWGEVVKFLRKRNIIFFRRNKPVFTKRSRRLAYVKSNYGFWGLVILTPVLFSIPLGALILAAYYPNKRRIIKCLTLTIAIWSFIMVIVLFTFRDWLSQFF</sequence>
<dbReference type="Proteomes" id="UP000064893">
    <property type="component" value="Chromosome"/>
</dbReference>
<evidence type="ECO:0000313" key="2">
    <source>
        <dbReference type="EMBL" id="ALO15124.1"/>
    </source>
</evidence>
<dbReference type="RefSeq" id="WP_057952610.1">
    <property type="nucleotide sequence ID" value="NZ_CP013118.1"/>
</dbReference>
<keyword evidence="3" id="KW-1185">Reference proteome</keyword>
<organism evidence="2 3">
    <name type="scientific">Salinivirga cyanobacteriivorans</name>
    <dbReference type="NCBI Taxonomy" id="1307839"/>
    <lineage>
        <taxon>Bacteria</taxon>
        <taxon>Pseudomonadati</taxon>
        <taxon>Bacteroidota</taxon>
        <taxon>Bacteroidia</taxon>
        <taxon>Bacteroidales</taxon>
        <taxon>Salinivirgaceae</taxon>
        <taxon>Salinivirga</taxon>
    </lineage>
</organism>
<accession>A0A0S2HYP2</accession>
<dbReference type="AlphaFoldDB" id="A0A0S2HYP2"/>
<keyword evidence="1" id="KW-0812">Transmembrane</keyword>
<keyword evidence="1" id="KW-1133">Transmembrane helix</keyword>
<reference evidence="2 3" key="1">
    <citation type="submission" date="2015-11" db="EMBL/GenBank/DDBJ databases">
        <title>Description and complete genome sequence of a novel strain predominating in hypersaline microbial mats and representing a new family of the Bacteriodetes phylum.</title>
        <authorList>
            <person name="Spring S."/>
            <person name="Bunk B."/>
            <person name="Sproer C."/>
            <person name="Klenk H.-P."/>
        </authorList>
    </citation>
    <scope>NUCLEOTIDE SEQUENCE [LARGE SCALE GENOMIC DNA]</scope>
    <source>
        <strain evidence="2 3">L21-Spi-D4</strain>
    </source>
</reference>
<feature type="transmembrane region" description="Helical" evidence="1">
    <location>
        <begin position="6"/>
        <end position="24"/>
    </location>
</feature>
<dbReference type="EMBL" id="CP013118">
    <property type="protein sequence ID" value="ALO15124.1"/>
    <property type="molecule type" value="Genomic_DNA"/>
</dbReference>
<feature type="transmembrane region" description="Helical" evidence="1">
    <location>
        <begin position="122"/>
        <end position="141"/>
    </location>
</feature>
<dbReference type="OrthoDB" id="1467737at2"/>
<evidence type="ECO:0008006" key="4">
    <source>
        <dbReference type="Google" id="ProtNLM"/>
    </source>
</evidence>
<evidence type="ECO:0000256" key="1">
    <source>
        <dbReference type="SAM" id="Phobius"/>
    </source>
</evidence>
<keyword evidence="1" id="KW-0472">Membrane</keyword>